<dbReference type="Gene3D" id="3.10.105.10">
    <property type="entry name" value="Dipeptide-binding Protein, Domain 3"/>
    <property type="match status" value="1"/>
</dbReference>
<dbReference type="FunFam" id="3.10.105.10:FF:000001">
    <property type="entry name" value="Oligopeptide ABC transporter, oligopeptide-binding protein"/>
    <property type="match status" value="1"/>
</dbReference>
<dbReference type="PANTHER" id="PTHR30290:SF10">
    <property type="entry name" value="PERIPLASMIC OLIGOPEPTIDE-BINDING PROTEIN-RELATED"/>
    <property type="match status" value="1"/>
</dbReference>
<accession>A0A4Z0FCA7</accession>
<dbReference type="SUPFAM" id="SSF53850">
    <property type="entry name" value="Periplasmic binding protein-like II"/>
    <property type="match status" value="1"/>
</dbReference>
<dbReference type="PANTHER" id="PTHR30290">
    <property type="entry name" value="PERIPLASMIC BINDING COMPONENT OF ABC TRANSPORTER"/>
    <property type="match status" value="1"/>
</dbReference>
<dbReference type="Pfam" id="PF00496">
    <property type="entry name" value="SBP_bac_5"/>
    <property type="match status" value="1"/>
</dbReference>
<dbReference type="OrthoDB" id="9801912at2"/>
<dbReference type="AlphaFoldDB" id="A0A4Z0FCA7"/>
<dbReference type="GO" id="GO:0015833">
    <property type="term" value="P:peptide transport"/>
    <property type="evidence" value="ECO:0007669"/>
    <property type="project" value="TreeGrafter"/>
</dbReference>
<dbReference type="FunFam" id="3.90.76.10:FF:000001">
    <property type="entry name" value="Oligopeptide ABC transporter substrate-binding protein"/>
    <property type="match status" value="1"/>
</dbReference>
<dbReference type="RefSeq" id="WP_135281242.1">
    <property type="nucleotide sequence ID" value="NZ_SRIO01000004.1"/>
</dbReference>
<dbReference type="GO" id="GO:0043190">
    <property type="term" value="C:ATP-binding cassette (ABC) transporter complex"/>
    <property type="evidence" value="ECO:0007669"/>
    <property type="project" value="InterPro"/>
</dbReference>
<dbReference type="InterPro" id="IPR030678">
    <property type="entry name" value="Peptide/Ni-bd"/>
</dbReference>
<dbReference type="GO" id="GO:1904680">
    <property type="term" value="F:peptide transmembrane transporter activity"/>
    <property type="evidence" value="ECO:0007669"/>
    <property type="project" value="TreeGrafter"/>
</dbReference>
<feature type="domain" description="Solute-binding protein family 5" evidence="6">
    <location>
        <begin position="86"/>
        <end position="464"/>
    </location>
</feature>
<dbReference type="Gene3D" id="3.90.76.10">
    <property type="entry name" value="Dipeptide-binding Protein, Domain 1"/>
    <property type="match status" value="1"/>
</dbReference>
<feature type="chain" id="PRO_5021289632" evidence="5">
    <location>
        <begin position="24"/>
        <end position="547"/>
    </location>
</feature>
<dbReference type="EMBL" id="SRIO01000004">
    <property type="protein sequence ID" value="TFZ83362.1"/>
    <property type="molecule type" value="Genomic_DNA"/>
</dbReference>
<dbReference type="InterPro" id="IPR000914">
    <property type="entry name" value="SBP_5_dom"/>
</dbReference>
<comment type="similarity">
    <text evidence="2">Belongs to the bacterial solute-binding protein 5 family.</text>
</comment>
<evidence type="ECO:0000313" key="8">
    <source>
        <dbReference type="Proteomes" id="UP000297890"/>
    </source>
</evidence>
<reference evidence="7 8" key="1">
    <citation type="journal article" date="2019" name="ISME J.">
        <title>Candidatus Macondimonas diazotrophica, a novel gammaproteobacterial genus dominating crude-oil-contaminated coastal sediments.</title>
        <authorList>
            <person name="Karthikeyan S."/>
            <person name="Konstantinidis K."/>
        </authorList>
    </citation>
    <scope>NUCLEOTIDE SEQUENCE [LARGE SCALE GENOMIC DNA]</scope>
    <source>
        <strain evidence="7 8">KTK01</strain>
    </source>
</reference>
<evidence type="ECO:0000256" key="5">
    <source>
        <dbReference type="SAM" id="SignalP"/>
    </source>
</evidence>
<dbReference type="GO" id="GO:0030288">
    <property type="term" value="C:outer membrane-bounded periplasmic space"/>
    <property type="evidence" value="ECO:0007669"/>
    <property type="project" value="TreeGrafter"/>
</dbReference>
<evidence type="ECO:0000256" key="4">
    <source>
        <dbReference type="ARBA" id="ARBA00022729"/>
    </source>
</evidence>
<dbReference type="PIRSF" id="PIRSF002741">
    <property type="entry name" value="MppA"/>
    <property type="match status" value="1"/>
</dbReference>
<dbReference type="PROSITE" id="PS51257">
    <property type="entry name" value="PROKAR_LIPOPROTEIN"/>
    <property type="match status" value="1"/>
</dbReference>
<evidence type="ECO:0000256" key="2">
    <source>
        <dbReference type="ARBA" id="ARBA00005695"/>
    </source>
</evidence>
<sequence>MKSLIVQAILRSAILITVLAALAGCSDGTDRDPRQGPAIEAGQSMLRKANGAEPQTLDPHRAEDVSSSNILRDLYEGLVLTGAEGPRPGVAESWEISADGLRYVFHLRPAARWSNGDPVVAEDFVAGLRRTVDPATGSNYGLILAPIAQAEAILAGQAKAETLGVQALDDHTLEIRLKAPTPYFLSLLTHSTTYPIHRASLAEFGDRFTRPGNLVSNGAYQLTEAVVQSHVMLSRNPHYWDDAQTRIDKVRYSAIEEASSEFKRYRAGEVDWGGVPTADFAWARENLGDELHIQPYLGVYYFGLNLTRPPFQDAPALRQALTLAVDREILTEKITGGGEIPAYGWVPPGLPGYQQATPDYAHWTREARFAEARRLYAEAGYSAERPLKVEIRYNTQEDNRKIAVAVAQMWKQVLGVEATLFNEEWKVFLQNRKQKQVTQVFRSGWIGDYADPYTFLELLHSQHGINDSGYANPAYDALLARISALPGGSERNDLMRQAEAMMLADDPVIPLFFYVSKTLIKPWVKGYRPNIMNQHYTKDLWIEPLGG</sequence>
<dbReference type="Gene3D" id="3.40.190.10">
    <property type="entry name" value="Periplasmic binding protein-like II"/>
    <property type="match status" value="1"/>
</dbReference>
<evidence type="ECO:0000313" key="7">
    <source>
        <dbReference type="EMBL" id="TFZ83362.1"/>
    </source>
</evidence>
<keyword evidence="3" id="KW-0813">Transport</keyword>
<keyword evidence="4 5" id="KW-0732">Signal</keyword>
<comment type="caution">
    <text evidence="7">The sequence shown here is derived from an EMBL/GenBank/DDBJ whole genome shotgun (WGS) entry which is preliminary data.</text>
</comment>
<dbReference type="InterPro" id="IPR039424">
    <property type="entry name" value="SBP_5"/>
</dbReference>
<evidence type="ECO:0000259" key="6">
    <source>
        <dbReference type="Pfam" id="PF00496"/>
    </source>
</evidence>
<comment type="subcellular location">
    <subcellularLocation>
        <location evidence="1">Cell envelope</location>
    </subcellularLocation>
</comment>
<protein>
    <submittedName>
        <fullName evidence="7">Peptide ABC transporter substrate-binding protein</fullName>
    </submittedName>
</protein>
<feature type="signal peptide" evidence="5">
    <location>
        <begin position="1"/>
        <end position="23"/>
    </location>
</feature>
<keyword evidence="8" id="KW-1185">Reference proteome</keyword>
<organism evidence="7 8">
    <name type="scientific">Candidatus Macondimonas diazotrophica</name>
    <dbReference type="NCBI Taxonomy" id="2305248"/>
    <lineage>
        <taxon>Bacteria</taxon>
        <taxon>Pseudomonadati</taxon>
        <taxon>Pseudomonadota</taxon>
        <taxon>Gammaproteobacteria</taxon>
        <taxon>Chromatiales</taxon>
        <taxon>Ectothiorhodospiraceae</taxon>
        <taxon>Candidatus Macondimonas</taxon>
    </lineage>
</organism>
<proteinExistence type="inferred from homology"/>
<evidence type="ECO:0000256" key="3">
    <source>
        <dbReference type="ARBA" id="ARBA00022448"/>
    </source>
</evidence>
<dbReference type="Proteomes" id="UP000297890">
    <property type="component" value="Unassembled WGS sequence"/>
</dbReference>
<dbReference type="CDD" id="cd08504">
    <property type="entry name" value="PBP2_OppA"/>
    <property type="match status" value="1"/>
</dbReference>
<gene>
    <name evidence="7" type="ORF">E4680_04740</name>
</gene>
<name>A0A4Z0FCA7_9GAMM</name>
<evidence type="ECO:0000256" key="1">
    <source>
        <dbReference type="ARBA" id="ARBA00004196"/>
    </source>
</evidence>